<dbReference type="STRING" id="558151.ACM46_15055"/>
<dbReference type="PATRIC" id="fig|558151.6.peg.3183"/>
<name>A0A0J7I6B8_9FLAO</name>
<dbReference type="Proteomes" id="UP000036261">
    <property type="component" value="Unassembled WGS sequence"/>
</dbReference>
<accession>A0A0J7I6B8</accession>
<dbReference type="EMBL" id="LFND01000005">
    <property type="protein sequence ID" value="KMQ61351.1"/>
    <property type="molecule type" value="Genomic_DNA"/>
</dbReference>
<reference evidence="1 2" key="1">
    <citation type="journal article" date="2013" name="Int. J. Syst. Evol. Microbiol.">
        <title>Chryseobacterium angstadtii sp. nov., isolated from a newt tank.</title>
        <authorList>
            <person name="Kirk K.E."/>
            <person name="Hoffman J.A."/>
            <person name="Smith K.A."/>
            <person name="Strahan B.L."/>
            <person name="Failor K.C."/>
            <person name="Krebs J.E."/>
            <person name="Gale A.N."/>
            <person name="Do T.D."/>
            <person name="Sontag T.C."/>
            <person name="Batties A.M."/>
            <person name="Mistiszyn K."/>
            <person name="Newman J.D."/>
        </authorList>
    </citation>
    <scope>NUCLEOTIDE SEQUENCE [LARGE SCALE GENOMIC DNA]</scope>
    <source>
        <strain evidence="1 2">KM</strain>
    </source>
</reference>
<keyword evidence="2" id="KW-1185">Reference proteome</keyword>
<dbReference type="InterPro" id="IPR046732">
    <property type="entry name" value="DUF6624"/>
</dbReference>
<comment type="caution">
    <text evidence="1">The sequence shown here is derived from an EMBL/GenBank/DDBJ whole genome shotgun (WGS) entry which is preliminary data.</text>
</comment>
<sequence length="186" mass="21522">MDKEFSSELLRLAQKDLSVRERLASEGKLSGGYHPEMESVHKQNAERLREIMDAIGFPTVSKVGAEASDAAWLIIQHSIGEPEFMKKCYEKMLENRRDINLSNLAYLHDRIHFFQGKPQRYGTQLTFTGVPYPVENKDILNEKREQMNLPALSQEEINRIPGVDDIPEIENQDQNYNDWRAKTGWT</sequence>
<dbReference type="RefSeq" id="WP_048507516.1">
    <property type="nucleotide sequence ID" value="NZ_LFND01000005.1"/>
</dbReference>
<protein>
    <submittedName>
        <fullName evidence="1">Uncharacterized protein</fullName>
    </submittedName>
</protein>
<dbReference type="OrthoDB" id="2989458at2"/>
<gene>
    <name evidence="1" type="ORF">ACM46_15055</name>
</gene>
<dbReference type="Pfam" id="PF20329">
    <property type="entry name" value="DUF6624"/>
    <property type="match status" value="1"/>
</dbReference>
<proteinExistence type="predicted"/>
<evidence type="ECO:0000313" key="1">
    <source>
        <dbReference type="EMBL" id="KMQ61351.1"/>
    </source>
</evidence>
<organism evidence="1 2">
    <name type="scientific">Chryseobacterium angstadtii</name>
    <dbReference type="NCBI Taxonomy" id="558151"/>
    <lineage>
        <taxon>Bacteria</taxon>
        <taxon>Pseudomonadati</taxon>
        <taxon>Bacteroidota</taxon>
        <taxon>Flavobacteriia</taxon>
        <taxon>Flavobacteriales</taxon>
        <taxon>Weeksellaceae</taxon>
        <taxon>Chryseobacterium group</taxon>
        <taxon>Chryseobacterium</taxon>
    </lineage>
</organism>
<evidence type="ECO:0000313" key="2">
    <source>
        <dbReference type="Proteomes" id="UP000036261"/>
    </source>
</evidence>
<dbReference type="AlphaFoldDB" id="A0A0J7I6B8"/>